<sequence>MSISNLSYKDYSFAHHGEVYTILEKVFAQFGISYYLVGANARDVQLYKKGIKPSRGTADIDFAIMIPDFETYNAVFETLCTMGFRKANENYRLYFEKTNTAIDLMPYGEIEQEYTVTFIDRDLTLSVLGFKEVGEKAESFQPENEKFTIPVTPVEGILILKLVAWSEKPETRTKDLEDISFLLKHGWDLYEDEAYADHLDLFDDDFEQTNTAARIIGRKMHPILEQNSKLHQTIVTVLENSIATKQKAENPEIQLAQSMDKTIEDVQHILSLVLQGINDKPKQ</sequence>
<dbReference type="STRING" id="1763534.GCA_001831475_01458"/>
<reference evidence="1 2" key="1">
    <citation type="submission" date="2016-03" db="EMBL/GenBank/DDBJ databases">
        <authorList>
            <person name="Ploux O."/>
        </authorList>
    </citation>
    <scope>NUCLEOTIDE SEQUENCE [LARGE SCALE GENOMIC DNA]</scope>
    <source>
        <strain evidence="1 2">LPB0076</strain>
    </source>
</reference>
<dbReference type="RefSeq" id="WP_066336464.1">
    <property type="nucleotide sequence ID" value="NZ_LVEP01000040.1"/>
</dbReference>
<dbReference type="InterPro" id="IPR043519">
    <property type="entry name" value="NT_sf"/>
</dbReference>
<keyword evidence="2" id="KW-1185">Reference proteome</keyword>
<evidence type="ECO:0000313" key="2">
    <source>
        <dbReference type="Proteomes" id="UP000093510"/>
    </source>
</evidence>
<dbReference type="InterPro" id="IPR014942">
    <property type="entry name" value="AbiEii"/>
</dbReference>
<name>A0A1B9DWE2_9FLAO</name>
<dbReference type="Proteomes" id="UP000093510">
    <property type="component" value="Unassembled WGS sequence"/>
</dbReference>
<dbReference type="EMBL" id="LVEP01000040">
    <property type="protein sequence ID" value="OCB74006.1"/>
    <property type="molecule type" value="Genomic_DNA"/>
</dbReference>
<gene>
    <name evidence="1" type="ORF">LPBF_11125</name>
</gene>
<accession>A0A1B9DWE2</accession>
<protein>
    <recommendedName>
        <fullName evidence="3">Nucleotidyltransferase</fullName>
    </recommendedName>
</protein>
<comment type="caution">
    <text evidence="1">The sequence shown here is derived from an EMBL/GenBank/DDBJ whole genome shotgun (WGS) entry which is preliminary data.</text>
</comment>
<proteinExistence type="predicted"/>
<evidence type="ECO:0008006" key="3">
    <source>
        <dbReference type="Google" id="ProtNLM"/>
    </source>
</evidence>
<dbReference type="Gene3D" id="3.30.460.40">
    <property type="match status" value="1"/>
</dbReference>
<dbReference type="SUPFAM" id="SSF81301">
    <property type="entry name" value="Nucleotidyltransferase"/>
    <property type="match status" value="1"/>
</dbReference>
<dbReference type="Pfam" id="PF08843">
    <property type="entry name" value="AbiEii"/>
    <property type="match status" value="1"/>
</dbReference>
<organism evidence="1 2">
    <name type="scientific">Flavobacterium crassostreae</name>
    <dbReference type="NCBI Taxonomy" id="1763534"/>
    <lineage>
        <taxon>Bacteria</taxon>
        <taxon>Pseudomonadati</taxon>
        <taxon>Bacteroidota</taxon>
        <taxon>Flavobacteriia</taxon>
        <taxon>Flavobacteriales</taxon>
        <taxon>Flavobacteriaceae</taxon>
        <taxon>Flavobacterium</taxon>
    </lineage>
</organism>
<dbReference type="AlphaFoldDB" id="A0A1B9DWE2"/>
<evidence type="ECO:0000313" key="1">
    <source>
        <dbReference type="EMBL" id="OCB74006.1"/>
    </source>
</evidence>